<gene>
    <name evidence="2" type="ORF">EX30DRAFT_343106</name>
</gene>
<dbReference type="EMBL" id="ML220140">
    <property type="protein sequence ID" value="TGZ78558.1"/>
    <property type="molecule type" value="Genomic_DNA"/>
</dbReference>
<reference evidence="2 3" key="1">
    <citation type="submission" date="2019-04" db="EMBL/GenBank/DDBJ databases">
        <title>Comparative genomics and transcriptomics to analyze fruiting body development in filamentous ascomycetes.</title>
        <authorList>
            <consortium name="DOE Joint Genome Institute"/>
            <person name="Lutkenhaus R."/>
            <person name="Traeger S."/>
            <person name="Breuer J."/>
            <person name="Kuo A."/>
            <person name="Lipzen A."/>
            <person name="Pangilinan J."/>
            <person name="Dilworth D."/>
            <person name="Sandor L."/>
            <person name="Poggeler S."/>
            <person name="Barry K."/>
            <person name="Grigoriev I.V."/>
            <person name="Nowrousian M."/>
        </authorList>
    </citation>
    <scope>NUCLEOTIDE SEQUENCE [LARGE SCALE GENOMIC DNA]</scope>
    <source>
        <strain evidence="2 3">CBS 389.68</strain>
    </source>
</reference>
<accession>A0A4S2MS91</accession>
<evidence type="ECO:0000256" key="1">
    <source>
        <dbReference type="SAM" id="MobiDB-lite"/>
    </source>
</evidence>
<proteinExistence type="predicted"/>
<evidence type="ECO:0000313" key="3">
    <source>
        <dbReference type="Proteomes" id="UP000298138"/>
    </source>
</evidence>
<keyword evidence="3" id="KW-1185">Reference proteome</keyword>
<dbReference type="AlphaFoldDB" id="A0A4S2MS91"/>
<dbReference type="Proteomes" id="UP000298138">
    <property type="component" value="Unassembled WGS sequence"/>
</dbReference>
<sequence>MAEIPEKIFSGGIHYNLLFPKTDFQFDSTKPSGQFQFYPEINFEDNKVAVWKFYTKFVATRHNSIRHNSISELGGKSEISQSNDGASPSTTSPPSSPRAHRRLSNAPPPLPDEGHRCDKYAMIPWSQPQPGHPGGVKEMIQQYRTTPATDINTRVDFWKPKTASFIQVLQFSNLDETVSFIHTVNEKFQYGLERPTTANQQPPSLSVGVTAGGRFSKLENGQIGRDEDLCAFFVGLPLLRRRDRVSGARHKSLPKFLGYDHGDSPVDVEQAWFMAFENETCAVFLPPDFKQPPSQLGQARLGAFHLLAHMIAHVLNHYDAELWDLISSTNRSQALELRRLYAKLSIEINSRVTGKDRLLLKKISDNIETSSLLTEAIELQATVIQDFLRLLRNSHPTHPEYSPDVNTLAEAIIQVPVVWDLKEHIPFTLHVLEKMVEERRGFKRKVQHMVDDLQSLYYKVLDRLGQTEPLDHVLDKLKVGQTEPLLAMAELTNAEAKFQSEAISLFVAVEAIFLPMMFICQVRFRLNHCGIMMCIMNVVDGFK</sequence>
<evidence type="ECO:0000313" key="2">
    <source>
        <dbReference type="EMBL" id="TGZ78558.1"/>
    </source>
</evidence>
<feature type="region of interest" description="Disordered" evidence="1">
    <location>
        <begin position="72"/>
        <end position="116"/>
    </location>
</feature>
<dbReference type="InParanoid" id="A0A4S2MS91"/>
<protein>
    <submittedName>
        <fullName evidence="2">Uncharacterized protein</fullName>
    </submittedName>
</protein>
<name>A0A4S2MS91_9PEZI</name>
<organism evidence="2 3">
    <name type="scientific">Ascodesmis nigricans</name>
    <dbReference type="NCBI Taxonomy" id="341454"/>
    <lineage>
        <taxon>Eukaryota</taxon>
        <taxon>Fungi</taxon>
        <taxon>Dikarya</taxon>
        <taxon>Ascomycota</taxon>
        <taxon>Pezizomycotina</taxon>
        <taxon>Pezizomycetes</taxon>
        <taxon>Pezizales</taxon>
        <taxon>Ascodesmidaceae</taxon>
        <taxon>Ascodesmis</taxon>
    </lineage>
</organism>
<dbReference type="OrthoDB" id="5430750at2759"/>